<dbReference type="PANTHER" id="PTHR21228:SF40">
    <property type="entry name" value="LD45607P"/>
    <property type="match status" value="1"/>
</dbReference>
<protein>
    <submittedName>
        <fullName evidence="3">DUF1601 domain-containing protein</fullName>
    </submittedName>
</protein>
<feature type="domain" description="DUF1601" evidence="2">
    <location>
        <begin position="651"/>
        <end position="660"/>
    </location>
</feature>
<organism evidence="3 4">
    <name type="scientific">Endozoicomonas euniceicola</name>
    <dbReference type="NCBI Taxonomy" id="1234143"/>
    <lineage>
        <taxon>Bacteria</taxon>
        <taxon>Pseudomonadati</taxon>
        <taxon>Pseudomonadota</taxon>
        <taxon>Gammaproteobacteria</taxon>
        <taxon>Oceanospirillales</taxon>
        <taxon>Endozoicomonadaceae</taxon>
        <taxon>Endozoicomonas</taxon>
    </lineage>
</organism>
<feature type="region of interest" description="Disordered" evidence="1">
    <location>
        <begin position="347"/>
        <end position="413"/>
    </location>
</feature>
<dbReference type="InterPro" id="IPR050870">
    <property type="entry name" value="FAST_kinase"/>
</dbReference>
<proteinExistence type="predicted"/>
<reference evidence="3" key="1">
    <citation type="submission" date="2022-10" db="EMBL/GenBank/DDBJ databases">
        <title>Completed Genome Sequence of two octocoral isolated bacterium, Endozoicomonas euniceicola EF212T and Endozoicomonas gorgoniicola PS125T.</title>
        <authorList>
            <person name="Chiou Y.-J."/>
            <person name="Chen Y.-H."/>
        </authorList>
    </citation>
    <scope>NUCLEOTIDE SEQUENCE</scope>
    <source>
        <strain evidence="3">EF212</strain>
    </source>
</reference>
<sequence>MNFPSPVTNAQHGYPGQKVLEYLAQLQQQNAWLKQPLDWSQKEPESSQKGNTPSPNIPEFIEERFTSMTRLFFFLAFLLLLPLCHGHDPLFEPYLPVSQALGIGNFDKPEVSSLAIMTWMMAGHRGAASGQVDWPFAGYFGFGDSRLTGQKAYPEMVSAMPTPEADSAETLLCLEPATHTINPLPYNCRSLPADACGLVVSHDLEVVDGEPAPLFFPFPCDLPFTKAGASLYPLPCDDELCLGWESHSQKITLDFSQARVPDNFLRLVQRAGVLPGWFYQTTDQQGQVIYYWYDSQGNRYSVSQQEYWLMLSGLFESLMRRFYPEVFDPPLPAGGGWHIWLYTRKSKPAGRQGSGRGRAGGGGKIKQAAGGRGGNPDRKRPGSKPGQRPVAYVKPQPRAGATGTRKMPEKAPDTRAAETIASLVKEFKTGDLEAAAKRFKKKYNGKDHSYFCNQIKLATKERGFSLTLEEKKQLQPFVTHLTEVILSSQFSGKSVSTCVHSLTSSQLLYPFVSDRGLAGEINALTKALLIRVAQVRDLDSQGVSNLLRALAKLVENGLQMQQANRAVRALLPQVVQVAEKQASRVQLSQTAKETSPRDRFSSQGVSNLMWALAKMVENGLVMPQAKSAVTALLPLVVQMAEGMRTSPRAGFNPQEVANLLWALAKLMENGLEMQQAHRAVTALLTQVVQIAEGRNLRAGFNPQEVANLLWALAKLMENGLEMEQAHRAVTALLPQVVQVAEGTSSQAGFTSQGVSNLLWALAKLVENGLEMQQAQRAVTALLPQVVLMSEGTSLRAGFVPQHVASLLWALAKLVENGLEMQQAQSAVTALLPLVVQMAEGTSPEAGFSSQGVSNVLWALGKLVENGLRMRQANSAVTALLPLVVQVVEQSSREVVEETSPEAGFNSQGVSNLMWALAKLVENGLEMQQAHRAVTALLPQVVQVAGGMNLRAGFNAQEVANLLWALAKLVERGLEMPQTNRAVTALLTQVVQMSEGTSLRAGFRSQGVANLLWALAKLVENGLEMQQAHKAMTALLPQVVEVAEKKSLEAGFSSQAVSNLLWALAKLMENGLGMQQAHRAVTALLPQVVQVAEGTSLRAGFCSQGVANLLWALAKLMENGLEMQQAHRAVTALLPQVVQVAEGTSLRAGFNPQEVANLLWALAKLVENGLEMQQAHRAVTALLPQVVQVAEGASPQAEFSSQGVANLLWALAKLVENGLEMHQIHRAVTALLSQVVQMAEGTSPQVKFNSQDIASILWSIAFLGEFIEPQTIEGVLNSFSFDKQYSVLPQAQLLWSFMVFMARKVSINNQLILLVKSWYQTLAQQKNDEQLESLLTIAGIWLEQEPFFNPKYKTRPSQLQNDFKTKLTNKFPNIEFSEEQAFENLPPLDFFIGNPYRLGIEIQGPHHFTDQESLSKTGKTILKVETYKKVGLDVIEVPYRHLNRDNLSWVWAILLKKQSVIQQPRSSQ</sequence>
<dbReference type="RefSeq" id="WP_262600361.1">
    <property type="nucleotide sequence ID" value="NZ_CP103300.1"/>
</dbReference>
<evidence type="ECO:0000313" key="4">
    <source>
        <dbReference type="Proteomes" id="UP001163255"/>
    </source>
</evidence>
<feature type="domain" description="DUF1601" evidence="2">
    <location>
        <begin position="952"/>
        <end position="962"/>
    </location>
</feature>
<dbReference type="Proteomes" id="UP001163255">
    <property type="component" value="Chromosome"/>
</dbReference>
<feature type="compositionally biased region" description="Gly residues" evidence="1">
    <location>
        <begin position="352"/>
        <end position="374"/>
    </location>
</feature>
<keyword evidence="4" id="KW-1185">Reference proteome</keyword>
<evidence type="ECO:0000313" key="3">
    <source>
        <dbReference type="EMBL" id="UYM17690.1"/>
    </source>
</evidence>
<dbReference type="InterPro" id="IPR016024">
    <property type="entry name" value="ARM-type_fold"/>
</dbReference>
<feature type="domain" description="DUF1601" evidence="2">
    <location>
        <begin position="1247"/>
        <end position="1256"/>
    </location>
</feature>
<evidence type="ECO:0000259" key="2">
    <source>
        <dbReference type="Pfam" id="PF07671"/>
    </source>
</evidence>
<dbReference type="PANTHER" id="PTHR21228">
    <property type="entry name" value="FAST LEU-RICH DOMAIN-CONTAINING"/>
    <property type="match status" value="1"/>
</dbReference>
<feature type="domain" description="DUF1601" evidence="2">
    <location>
        <begin position="699"/>
        <end position="709"/>
    </location>
</feature>
<dbReference type="EMBL" id="CP103300">
    <property type="protein sequence ID" value="UYM17690.1"/>
    <property type="molecule type" value="Genomic_DNA"/>
</dbReference>
<dbReference type="SUPFAM" id="SSF48371">
    <property type="entry name" value="ARM repeat"/>
    <property type="match status" value="1"/>
</dbReference>
<dbReference type="InterPro" id="IPR011632">
    <property type="entry name" value="DUF1601"/>
</dbReference>
<feature type="region of interest" description="Disordered" evidence="1">
    <location>
        <begin position="38"/>
        <end position="58"/>
    </location>
</feature>
<gene>
    <name evidence="3" type="ORF">NX720_07225</name>
</gene>
<feature type="domain" description="DUF1601" evidence="2">
    <location>
        <begin position="1198"/>
        <end position="1207"/>
    </location>
</feature>
<evidence type="ECO:0000256" key="1">
    <source>
        <dbReference type="SAM" id="MobiDB-lite"/>
    </source>
</evidence>
<feature type="domain" description="DUF1601" evidence="2">
    <location>
        <begin position="1149"/>
        <end position="1158"/>
    </location>
</feature>
<dbReference type="Pfam" id="PF07671">
    <property type="entry name" value="DUF1601"/>
    <property type="match status" value="6"/>
</dbReference>
<name>A0ABY6GY27_9GAMM</name>
<accession>A0ABY6GY27</accession>